<dbReference type="Proteomes" id="UP000678499">
    <property type="component" value="Unassembled WGS sequence"/>
</dbReference>
<dbReference type="EMBL" id="OA883147">
    <property type="protein sequence ID" value="CAD7278094.1"/>
    <property type="molecule type" value="Genomic_DNA"/>
</dbReference>
<sequence>MKEERDADVKASSFRSHSQSLFDEDPDDKRNSSSRKRKRSSSSSPRRNESSKSKKSKKDRRSKSPKKSKKEKKKRKLKKLKKKELKELKRLIKLRNEEFARAEQNVTENEANQNGKKEDEEDDETVIGPQLPAEPPRPPLKPMTKEEWEAQQSVVRRVHDPETGRDRLVFDLRQNDGLDFIKTKRLVLFIFRLIKGDGEVIEDCVSRARHLEINKKATASDGEYFQKILASQIT</sequence>
<keyword evidence="7" id="KW-0539">Nucleus</keyword>
<dbReference type="InterPro" id="IPR019532">
    <property type="entry name" value="Nucl_RNA-splicing_assoc_SR-25"/>
</dbReference>
<evidence type="ECO:0000256" key="7">
    <source>
        <dbReference type="ARBA" id="ARBA00023242"/>
    </source>
</evidence>
<organism evidence="9">
    <name type="scientific">Notodromas monacha</name>
    <dbReference type="NCBI Taxonomy" id="399045"/>
    <lineage>
        <taxon>Eukaryota</taxon>
        <taxon>Metazoa</taxon>
        <taxon>Ecdysozoa</taxon>
        <taxon>Arthropoda</taxon>
        <taxon>Crustacea</taxon>
        <taxon>Oligostraca</taxon>
        <taxon>Ostracoda</taxon>
        <taxon>Podocopa</taxon>
        <taxon>Podocopida</taxon>
        <taxon>Cypridocopina</taxon>
        <taxon>Cypridoidea</taxon>
        <taxon>Cyprididae</taxon>
        <taxon>Notodromas</taxon>
    </lineage>
</organism>
<evidence type="ECO:0000256" key="4">
    <source>
        <dbReference type="ARBA" id="ARBA00017993"/>
    </source>
</evidence>
<feature type="compositionally biased region" description="Pro residues" evidence="8">
    <location>
        <begin position="132"/>
        <end position="141"/>
    </location>
</feature>
<keyword evidence="6" id="KW-0508">mRNA splicing</keyword>
<dbReference type="Pfam" id="PF10500">
    <property type="entry name" value="SR-25"/>
    <property type="match status" value="2"/>
</dbReference>
<accession>A0A7R9GEN5</accession>
<protein>
    <recommendedName>
        <fullName evidence="4">ADP-ribosylation factor-like protein 6-interacting protein 4</fullName>
    </recommendedName>
</protein>
<feature type="region of interest" description="Disordered" evidence="8">
    <location>
        <begin position="1"/>
        <end position="87"/>
    </location>
</feature>
<evidence type="ECO:0000256" key="3">
    <source>
        <dbReference type="ARBA" id="ARBA00006852"/>
    </source>
</evidence>
<evidence type="ECO:0000256" key="2">
    <source>
        <dbReference type="ARBA" id="ARBA00004604"/>
    </source>
</evidence>
<keyword evidence="5" id="KW-0507">mRNA processing</keyword>
<reference evidence="9" key="1">
    <citation type="submission" date="2020-11" db="EMBL/GenBank/DDBJ databases">
        <authorList>
            <person name="Tran Van P."/>
        </authorList>
    </citation>
    <scope>NUCLEOTIDE SEQUENCE</scope>
</reference>
<proteinExistence type="inferred from homology"/>
<evidence type="ECO:0000256" key="8">
    <source>
        <dbReference type="SAM" id="MobiDB-lite"/>
    </source>
</evidence>
<name>A0A7R9GEN5_9CRUS</name>
<dbReference type="GO" id="GO:0008380">
    <property type="term" value="P:RNA splicing"/>
    <property type="evidence" value="ECO:0007669"/>
    <property type="project" value="UniProtKB-KW"/>
</dbReference>
<evidence type="ECO:0000313" key="10">
    <source>
        <dbReference type="Proteomes" id="UP000678499"/>
    </source>
</evidence>
<keyword evidence="10" id="KW-1185">Reference proteome</keyword>
<evidence type="ECO:0000256" key="5">
    <source>
        <dbReference type="ARBA" id="ARBA00022664"/>
    </source>
</evidence>
<evidence type="ECO:0000256" key="1">
    <source>
        <dbReference type="ARBA" id="ARBA00004324"/>
    </source>
</evidence>
<dbReference type="EMBL" id="CAJPEX010001110">
    <property type="protein sequence ID" value="CAG0918246.1"/>
    <property type="molecule type" value="Genomic_DNA"/>
</dbReference>
<dbReference type="GO" id="GO:0006397">
    <property type="term" value="P:mRNA processing"/>
    <property type="evidence" value="ECO:0007669"/>
    <property type="project" value="UniProtKB-KW"/>
</dbReference>
<comment type="similarity">
    <text evidence="3">Belongs to the ARL6IP4 family.</text>
</comment>
<feature type="region of interest" description="Disordered" evidence="8">
    <location>
        <begin position="103"/>
        <end position="143"/>
    </location>
</feature>
<dbReference type="GO" id="GO:0005730">
    <property type="term" value="C:nucleolus"/>
    <property type="evidence" value="ECO:0007669"/>
    <property type="project" value="UniProtKB-SubCell"/>
</dbReference>
<dbReference type="OrthoDB" id="48562at2759"/>
<evidence type="ECO:0000313" key="9">
    <source>
        <dbReference type="EMBL" id="CAD7278094.1"/>
    </source>
</evidence>
<dbReference type="AlphaFoldDB" id="A0A7R9GEN5"/>
<dbReference type="GO" id="GO:0016607">
    <property type="term" value="C:nuclear speck"/>
    <property type="evidence" value="ECO:0007669"/>
    <property type="project" value="UniProtKB-SubCell"/>
</dbReference>
<feature type="compositionally biased region" description="Basic residues" evidence="8">
    <location>
        <begin position="53"/>
        <end position="83"/>
    </location>
</feature>
<evidence type="ECO:0000256" key="6">
    <source>
        <dbReference type="ARBA" id="ARBA00023187"/>
    </source>
</evidence>
<gene>
    <name evidence="9" type="ORF">NMOB1V02_LOCUS5806</name>
</gene>
<feature type="compositionally biased region" description="Polar residues" evidence="8">
    <location>
        <begin position="104"/>
        <end position="114"/>
    </location>
</feature>
<comment type="subcellular location">
    <subcellularLocation>
        <location evidence="1">Nucleus speckle</location>
    </subcellularLocation>
    <subcellularLocation>
        <location evidence="2">Nucleus</location>
        <location evidence="2">Nucleolus</location>
    </subcellularLocation>
</comment>